<dbReference type="PANTHER" id="PTHR42705">
    <property type="entry name" value="BIFUNCTIONAL NON-HOMOLOGOUS END JOINING PROTEIN LIGD"/>
    <property type="match status" value="1"/>
</dbReference>
<dbReference type="GO" id="GO:0006310">
    <property type="term" value="P:DNA recombination"/>
    <property type="evidence" value="ECO:0007669"/>
    <property type="project" value="UniProtKB-KW"/>
</dbReference>
<evidence type="ECO:0000256" key="8">
    <source>
        <dbReference type="ARBA" id="ARBA00022741"/>
    </source>
</evidence>
<evidence type="ECO:0000256" key="11">
    <source>
        <dbReference type="ARBA" id="ARBA00022839"/>
    </source>
</evidence>
<keyword evidence="24" id="KW-1185">Reference proteome</keyword>
<dbReference type="InterPro" id="IPR012309">
    <property type="entry name" value="DNA_ligase_ATP-dep_C"/>
</dbReference>
<gene>
    <name evidence="23" type="primary">ligD</name>
    <name evidence="23" type="ORF">J2D77_08285</name>
</gene>
<dbReference type="InterPro" id="IPR014145">
    <property type="entry name" value="LigD_pol_dom"/>
</dbReference>
<dbReference type="SUPFAM" id="SSF50249">
    <property type="entry name" value="Nucleic acid-binding proteins"/>
    <property type="match status" value="1"/>
</dbReference>
<dbReference type="CDD" id="cd07971">
    <property type="entry name" value="OBF_DNA_ligase_LigD"/>
    <property type="match status" value="1"/>
</dbReference>
<keyword evidence="11" id="KW-0269">Exonuclease</keyword>
<keyword evidence="5" id="KW-0548">Nucleotidyltransferase</keyword>
<dbReference type="EC" id="6.5.1.1" evidence="2"/>
<evidence type="ECO:0000256" key="14">
    <source>
        <dbReference type="ARBA" id="ARBA00023125"/>
    </source>
</evidence>
<feature type="region of interest" description="Disordered" evidence="21">
    <location>
        <begin position="163"/>
        <end position="241"/>
    </location>
</feature>
<dbReference type="GO" id="GO:0003677">
    <property type="term" value="F:DNA binding"/>
    <property type="evidence" value="ECO:0007669"/>
    <property type="project" value="UniProtKB-KW"/>
</dbReference>
<dbReference type="Pfam" id="PF04679">
    <property type="entry name" value="DNA_ligase_A_C"/>
    <property type="match status" value="1"/>
</dbReference>
<comment type="catalytic activity">
    <reaction evidence="20">
        <text>ATP + (deoxyribonucleotide)n-3'-hydroxyl + 5'-phospho-(deoxyribonucleotide)m = (deoxyribonucleotide)n+m + AMP + diphosphate.</text>
        <dbReference type="EC" id="6.5.1.1"/>
    </reaction>
</comment>
<evidence type="ECO:0000256" key="4">
    <source>
        <dbReference type="ARBA" id="ARBA00022679"/>
    </source>
</evidence>
<protein>
    <recommendedName>
        <fullName evidence="2">DNA ligase (ATP)</fullName>
        <ecNumber evidence="2">6.5.1.1</ecNumber>
    </recommendedName>
    <alternativeName>
        <fullName evidence="19">NHEJ DNA polymerase</fullName>
    </alternativeName>
</protein>
<dbReference type="Gene3D" id="2.40.50.140">
    <property type="entry name" value="Nucleic acid-binding proteins"/>
    <property type="match status" value="1"/>
</dbReference>
<dbReference type="Proteomes" id="UP000664073">
    <property type="component" value="Unassembled WGS sequence"/>
</dbReference>
<evidence type="ECO:0000256" key="20">
    <source>
        <dbReference type="ARBA" id="ARBA00034003"/>
    </source>
</evidence>
<evidence type="ECO:0000256" key="16">
    <source>
        <dbReference type="ARBA" id="ARBA00023204"/>
    </source>
</evidence>
<dbReference type="CDD" id="cd04862">
    <property type="entry name" value="PaeLigD_Pol_like"/>
    <property type="match status" value="1"/>
</dbReference>
<evidence type="ECO:0000256" key="6">
    <source>
        <dbReference type="ARBA" id="ARBA00022722"/>
    </source>
</evidence>
<keyword evidence="17" id="KW-0464">Manganese</keyword>
<evidence type="ECO:0000256" key="7">
    <source>
        <dbReference type="ARBA" id="ARBA00022723"/>
    </source>
</evidence>
<dbReference type="Pfam" id="PF01068">
    <property type="entry name" value="DNA_ligase_A_M"/>
    <property type="match status" value="1"/>
</dbReference>
<dbReference type="NCBIfam" id="TIGR02778">
    <property type="entry name" value="ligD_pol"/>
    <property type="match status" value="1"/>
</dbReference>
<dbReference type="Pfam" id="PF13298">
    <property type="entry name" value="LigD_N"/>
    <property type="match status" value="1"/>
</dbReference>
<dbReference type="InterPro" id="IPR014143">
    <property type="entry name" value="NHEJ_ligase_prk"/>
</dbReference>
<keyword evidence="18" id="KW-0511">Multifunctional enzyme</keyword>
<dbReference type="GO" id="GO:0003910">
    <property type="term" value="F:DNA ligase (ATP) activity"/>
    <property type="evidence" value="ECO:0007669"/>
    <property type="project" value="UniProtKB-EC"/>
</dbReference>
<evidence type="ECO:0000256" key="15">
    <source>
        <dbReference type="ARBA" id="ARBA00023172"/>
    </source>
</evidence>
<keyword evidence="16" id="KW-0234">DNA repair</keyword>
<dbReference type="PANTHER" id="PTHR42705:SF2">
    <property type="entry name" value="BIFUNCTIONAL NON-HOMOLOGOUS END JOINING PROTEIN LIGD"/>
    <property type="match status" value="1"/>
</dbReference>
<dbReference type="InterPro" id="IPR012310">
    <property type="entry name" value="DNA_ligase_ATP-dep_cent"/>
</dbReference>
<accession>A0A939HMY4</accession>
<evidence type="ECO:0000256" key="5">
    <source>
        <dbReference type="ARBA" id="ARBA00022695"/>
    </source>
</evidence>
<dbReference type="NCBIfam" id="NF004628">
    <property type="entry name" value="PRK05972.1"/>
    <property type="match status" value="1"/>
</dbReference>
<name>A0A939HMY4_9PROT</name>
<evidence type="ECO:0000256" key="10">
    <source>
        <dbReference type="ARBA" id="ARBA00022801"/>
    </source>
</evidence>
<reference evidence="23" key="1">
    <citation type="submission" date="2021-03" db="EMBL/GenBank/DDBJ databases">
        <title>The complete genome sequence of Acetobacter sp. TBRC 12339.</title>
        <authorList>
            <person name="Charoenyingcharoen P."/>
            <person name="Yukphan P."/>
        </authorList>
    </citation>
    <scope>NUCLEOTIDE SEQUENCE</scope>
    <source>
        <strain evidence="23">TBRC 12339</strain>
    </source>
</reference>
<feature type="domain" description="ATP-dependent DNA ligase family profile" evidence="22">
    <location>
        <begin position="339"/>
        <end position="482"/>
    </location>
</feature>
<evidence type="ECO:0000256" key="9">
    <source>
        <dbReference type="ARBA" id="ARBA00022763"/>
    </source>
</evidence>
<dbReference type="InterPro" id="IPR014146">
    <property type="entry name" value="LigD_ligase_dom"/>
</dbReference>
<keyword evidence="15" id="KW-0233">DNA recombination</keyword>
<dbReference type="Pfam" id="PF21686">
    <property type="entry name" value="LigD_Prim-Pol"/>
    <property type="match status" value="1"/>
</dbReference>
<dbReference type="Gene3D" id="3.90.920.10">
    <property type="entry name" value="DNA primase, PRIM domain"/>
    <property type="match status" value="1"/>
</dbReference>
<feature type="region of interest" description="Disordered" evidence="21">
    <location>
        <begin position="1"/>
        <end position="28"/>
    </location>
</feature>
<dbReference type="Gene3D" id="3.30.470.30">
    <property type="entry name" value="DNA ligase/mRNA capping enzyme"/>
    <property type="match status" value="1"/>
</dbReference>
<keyword evidence="9" id="KW-0227">DNA damage</keyword>
<keyword evidence="4" id="KW-0808">Transferase</keyword>
<keyword evidence="13" id="KW-0239">DNA-directed DNA polymerase</keyword>
<evidence type="ECO:0000256" key="2">
    <source>
        <dbReference type="ARBA" id="ARBA00012727"/>
    </source>
</evidence>
<dbReference type="GO" id="GO:0004527">
    <property type="term" value="F:exonuclease activity"/>
    <property type="evidence" value="ECO:0007669"/>
    <property type="project" value="UniProtKB-KW"/>
</dbReference>
<dbReference type="GO" id="GO:0003887">
    <property type="term" value="F:DNA-directed DNA polymerase activity"/>
    <property type="evidence" value="ECO:0007669"/>
    <property type="project" value="UniProtKB-KW"/>
</dbReference>
<dbReference type="InterPro" id="IPR012340">
    <property type="entry name" value="NA-bd_OB-fold"/>
</dbReference>
<dbReference type="RefSeq" id="WP_207845811.1">
    <property type="nucleotide sequence ID" value="NZ_JAFVMH010000003.1"/>
</dbReference>
<keyword evidence="10" id="KW-0378">Hydrolase</keyword>
<evidence type="ECO:0000259" key="22">
    <source>
        <dbReference type="PROSITE" id="PS50160"/>
    </source>
</evidence>
<keyword evidence="14" id="KW-0238">DNA-binding</keyword>
<dbReference type="EMBL" id="JAFVMH010000003">
    <property type="protein sequence ID" value="MBO1325146.1"/>
    <property type="molecule type" value="Genomic_DNA"/>
</dbReference>
<feature type="compositionally biased region" description="Basic and acidic residues" evidence="21">
    <location>
        <begin position="182"/>
        <end position="194"/>
    </location>
</feature>
<evidence type="ECO:0000256" key="21">
    <source>
        <dbReference type="SAM" id="MobiDB-lite"/>
    </source>
</evidence>
<comment type="caution">
    <text evidence="23">The sequence shown here is derived from an EMBL/GenBank/DDBJ whole genome shotgun (WGS) entry which is preliminary data.</text>
</comment>
<keyword evidence="8" id="KW-0547">Nucleotide-binding</keyword>
<dbReference type="AlphaFoldDB" id="A0A939HMY4"/>
<evidence type="ECO:0000256" key="3">
    <source>
        <dbReference type="ARBA" id="ARBA00022598"/>
    </source>
</evidence>
<keyword evidence="3 23" id="KW-0436">Ligase</keyword>
<dbReference type="InterPro" id="IPR033651">
    <property type="entry name" value="PaeLigD_Pol-like"/>
</dbReference>
<evidence type="ECO:0000313" key="23">
    <source>
        <dbReference type="EMBL" id="MBO1325146.1"/>
    </source>
</evidence>
<keyword evidence="12" id="KW-0067">ATP-binding</keyword>
<sequence>MALETYRRKRDFRTTTEPSGEGAPAGAAKGGTLAFVVQKHAARHLHYDFRLELDGVLKSWAVPKGPSPIVGEKRLAVQVEDHPLDYGTFEGTIPQGQYGAGTVEIWDHGTWTPLHDAHEGLAKGHLDFELHGEKLHGHWNLVRMKGKPDDRHDNWLLIKADDTAAHRASSKAGGKAGGKTRGKAEEKTEKKADTPDSPTPAGRRARTPPDPASDPAPSADPAAPPLAPATAQATGQGAAPDALPAFVPPALATLVAHPPVGKGWEHEIKFDGYRLQARIENGSLTLLTRNGLDWTAKFGPALHDALAGLAVKNALIDGELVVEPHEGISSFSALQADLSEGRTDRFVFYAFDLLFVNGQYLRNAPLKARRQALRAILPQASAILRLSESFEDDGALVLRHACDLGLEGVVSKQVQAPYQSGRGRSWLKSKCSARQEFVIGGYVPSTTGRKSVGALVLGVYDKSGGLRYVGRVGTGFTMAVASTLFTMLDAIRIDKSPFATRLSTQEARNVRYTRPQCVAEVEFRAWTADGRLRHASYRGLRDDKPAAEIIRETPQPAMVENAVKTVQETQADPTPKNRRGPAPPDIAFTHPDRVYWPDAGITKKDLAAYYMAAWSRMGPFIVDRPLAILRCPDGLSGPRFFQKNTWKGMNAHILSIQDPMEKEDKKLIGVHDLDGLLGLVQSAALEIHPWEAPCADLEKPDELVMDLDPGEGVAWAQVLAAAQEVRERLEAAGLHAFVKTSGGKGLHVVAPLKPHAGWDATKAFCKTLAQGMAADTPALYVATISKAKRQGRILLDYLRNQRGATSVAPYSTRARPGAPVSMPLDWDELKTLTGPAEFTLRNAPARMTSAADPWADFNTARRVLAAPAAADDS</sequence>
<keyword evidence="7" id="KW-0479">Metal-binding</keyword>
<dbReference type="GO" id="GO:0005524">
    <property type="term" value="F:ATP binding"/>
    <property type="evidence" value="ECO:0007669"/>
    <property type="project" value="UniProtKB-KW"/>
</dbReference>
<evidence type="ECO:0000256" key="13">
    <source>
        <dbReference type="ARBA" id="ARBA00022932"/>
    </source>
</evidence>
<dbReference type="NCBIfam" id="TIGR02776">
    <property type="entry name" value="NHEJ_ligase_prk"/>
    <property type="match status" value="1"/>
</dbReference>
<dbReference type="SUPFAM" id="SSF56091">
    <property type="entry name" value="DNA ligase/mRNA capping enzyme, catalytic domain"/>
    <property type="match status" value="1"/>
</dbReference>
<organism evidence="23 24">
    <name type="scientific">Acetobacter garciniae</name>
    <dbReference type="NCBI Taxonomy" id="2817435"/>
    <lineage>
        <taxon>Bacteria</taxon>
        <taxon>Pseudomonadati</taxon>
        <taxon>Pseudomonadota</taxon>
        <taxon>Alphaproteobacteria</taxon>
        <taxon>Acetobacterales</taxon>
        <taxon>Acetobacteraceae</taxon>
        <taxon>Acetobacter</taxon>
    </lineage>
</organism>
<proteinExistence type="predicted"/>
<keyword evidence="6" id="KW-0540">Nuclease</keyword>
<evidence type="ECO:0000256" key="17">
    <source>
        <dbReference type="ARBA" id="ARBA00023211"/>
    </source>
</evidence>
<evidence type="ECO:0000256" key="19">
    <source>
        <dbReference type="ARBA" id="ARBA00029943"/>
    </source>
</evidence>
<evidence type="ECO:0000256" key="12">
    <source>
        <dbReference type="ARBA" id="ARBA00022840"/>
    </source>
</evidence>
<evidence type="ECO:0000256" key="18">
    <source>
        <dbReference type="ARBA" id="ARBA00023268"/>
    </source>
</evidence>
<feature type="compositionally biased region" description="Low complexity" evidence="21">
    <location>
        <begin position="228"/>
        <end position="241"/>
    </location>
</feature>
<evidence type="ECO:0000256" key="1">
    <source>
        <dbReference type="ARBA" id="ARBA00001936"/>
    </source>
</evidence>
<dbReference type="GO" id="GO:0006281">
    <property type="term" value="P:DNA repair"/>
    <property type="evidence" value="ECO:0007669"/>
    <property type="project" value="UniProtKB-KW"/>
</dbReference>
<dbReference type="PROSITE" id="PS50160">
    <property type="entry name" value="DNA_LIGASE_A3"/>
    <property type="match status" value="1"/>
</dbReference>
<evidence type="ECO:0000313" key="24">
    <source>
        <dbReference type="Proteomes" id="UP000664073"/>
    </source>
</evidence>
<dbReference type="InterPro" id="IPR052171">
    <property type="entry name" value="NHEJ_LigD"/>
</dbReference>
<dbReference type="Gene3D" id="3.30.1490.70">
    <property type="match status" value="1"/>
</dbReference>
<dbReference type="InterPro" id="IPR014144">
    <property type="entry name" value="LigD_PE_domain"/>
</dbReference>
<dbReference type="NCBIfam" id="TIGR02777">
    <property type="entry name" value="LigD_PE_dom"/>
    <property type="match status" value="1"/>
</dbReference>
<comment type="cofactor">
    <cofactor evidence="1">
        <name>Mn(2+)</name>
        <dbReference type="ChEBI" id="CHEBI:29035"/>
    </cofactor>
</comment>
<dbReference type="GO" id="GO:0046872">
    <property type="term" value="F:metal ion binding"/>
    <property type="evidence" value="ECO:0007669"/>
    <property type="project" value="UniProtKB-KW"/>
</dbReference>
<dbReference type="NCBIfam" id="TIGR02779">
    <property type="entry name" value="NHEJ_ligase_lig"/>
    <property type="match status" value="1"/>
</dbReference>
<dbReference type="CDD" id="cd07906">
    <property type="entry name" value="Adenylation_DNA_ligase_LigD_LigC"/>
    <property type="match status" value="1"/>
</dbReference>